<evidence type="ECO:0000256" key="7">
    <source>
        <dbReference type="ARBA" id="ARBA00023121"/>
    </source>
</evidence>
<dbReference type="PANTHER" id="PTHR31669">
    <property type="entry name" value="PROTEIN FAR1-RELATED SEQUENCE 10-RELATED"/>
    <property type="match status" value="1"/>
</dbReference>
<dbReference type="InterPro" id="IPR036312">
    <property type="entry name" value="Bifun_inhib/LTP/seed_sf"/>
</dbReference>
<dbReference type="PANTHER" id="PTHR31669:SF279">
    <property type="entry name" value="PROTEIN FAR1-RELATED SEQUENCE"/>
    <property type="match status" value="1"/>
</dbReference>
<dbReference type="STRING" id="106549.A0A540LNE2"/>
<dbReference type="InterPro" id="IPR004330">
    <property type="entry name" value="FAR1_DNA_bnd_dom"/>
</dbReference>
<dbReference type="SUPFAM" id="SSF47699">
    <property type="entry name" value="Bifunctional inhibitor/lipid-transfer protein/seed storage 2S albumin"/>
    <property type="match status" value="1"/>
</dbReference>
<dbReference type="InterPro" id="IPR018289">
    <property type="entry name" value="MULE_transposase_dom"/>
</dbReference>
<dbReference type="Pfam" id="PF10551">
    <property type="entry name" value="MULE"/>
    <property type="match status" value="1"/>
</dbReference>
<dbReference type="InterPro" id="IPR007527">
    <property type="entry name" value="Znf_SWIM"/>
</dbReference>
<gene>
    <name evidence="11" type="ORF">C1H46_026430</name>
</gene>
<evidence type="ECO:0000256" key="9">
    <source>
        <dbReference type="SAM" id="SignalP"/>
    </source>
</evidence>
<dbReference type="CDD" id="cd04660">
    <property type="entry name" value="nsLTP_like"/>
    <property type="match status" value="1"/>
</dbReference>
<dbReference type="PROSITE" id="PS50966">
    <property type="entry name" value="ZF_SWIM"/>
    <property type="match status" value="1"/>
</dbReference>
<dbReference type="Proteomes" id="UP000315295">
    <property type="component" value="Unassembled WGS sequence"/>
</dbReference>
<dbReference type="InterPro" id="IPR006564">
    <property type="entry name" value="Znf_PMZ"/>
</dbReference>
<dbReference type="InterPro" id="IPR044741">
    <property type="entry name" value="NsLTP-like"/>
</dbReference>
<comment type="function">
    <text evidence="1">Plant non-specific lipid-transfer proteins transfer phospholipids as well as galactolipids across membranes. May play a role in wax or cutin deposition in the cell walls of expanding epidermal cells and certain secretory tissues.</text>
</comment>
<protein>
    <recommendedName>
        <fullName evidence="10">SWIM-type domain-containing protein</fullName>
    </recommendedName>
</protein>
<comment type="caution">
    <text evidence="11">The sequence shown here is derived from an EMBL/GenBank/DDBJ whole genome shotgun (WGS) entry which is preliminary data.</text>
</comment>
<evidence type="ECO:0000256" key="8">
    <source>
        <dbReference type="PROSITE-ProRule" id="PRU00325"/>
    </source>
</evidence>
<keyword evidence="9" id="KW-0732">Signal</keyword>
<dbReference type="InterPro" id="IPR031052">
    <property type="entry name" value="FHY3/FAR1"/>
</dbReference>
<dbReference type="AlphaFoldDB" id="A0A540LNE2"/>
<dbReference type="GO" id="GO:0008289">
    <property type="term" value="F:lipid binding"/>
    <property type="evidence" value="ECO:0007669"/>
    <property type="project" value="UniProtKB-KW"/>
</dbReference>
<evidence type="ECO:0000256" key="5">
    <source>
        <dbReference type="ARBA" id="ARBA00022771"/>
    </source>
</evidence>
<dbReference type="Pfam" id="PF03101">
    <property type="entry name" value="FAR1"/>
    <property type="match status" value="1"/>
</dbReference>
<evidence type="ECO:0000313" key="11">
    <source>
        <dbReference type="EMBL" id="TQD88007.1"/>
    </source>
</evidence>
<dbReference type="GO" id="GO:0008270">
    <property type="term" value="F:zinc ion binding"/>
    <property type="evidence" value="ECO:0007669"/>
    <property type="project" value="UniProtKB-KW"/>
</dbReference>
<accession>A0A540LNE2</accession>
<keyword evidence="12" id="KW-1185">Reference proteome</keyword>
<evidence type="ECO:0000313" key="12">
    <source>
        <dbReference type="Proteomes" id="UP000315295"/>
    </source>
</evidence>
<organism evidence="11 12">
    <name type="scientific">Malus baccata</name>
    <name type="common">Siberian crab apple</name>
    <name type="synonym">Pyrus baccata</name>
    <dbReference type="NCBI Taxonomy" id="106549"/>
    <lineage>
        <taxon>Eukaryota</taxon>
        <taxon>Viridiplantae</taxon>
        <taxon>Streptophyta</taxon>
        <taxon>Embryophyta</taxon>
        <taxon>Tracheophyta</taxon>
        <taxon>Spermatophyta</taxon>
        <taxon>Magnoliopsida</taxon>
        <taxon>eudicotyledons</taxon>
        <taxon>Gunneridae</taxon>
        <taxon>Pentapetalae</taxon>
        <taxon>rosids</taxon>
        <taxon>fabids</taxon>
        <taxon>Rosales</taxon>
        <taxon>Rosaceae</taxon>
        <taxon>Amygdaloideae</taxon>
        <taxon>Maleae</taxon>
        <taxon>Malus</taxon>
    </lineage>
</organism>
<sequence>MASFRSPINSLSRFQAATTLVLLIALSLSVHTQKADAQSSSCSAELSSLNVCAPFVVPGSTNTNPNSDCCGALQAVHPECLCNAARVAARLPAQCNLSPITCVLFILSFILSLSLKLKVFNSFSFIFIYLLKLELFYDDTWIEKEKKQFVQNGITANDFLLWSMEREDEDFGSLHEGVMDVGLQTANRLDLNVEQVFCSPKFVSINATQPNISSIGANSIDSVLKLGSEFESDEHAYKSYKNYARLVGFNVRKDWVNRSKVHGQVVSRKFTCSREGYRQNDKRDANVKKRRKETRTGCLAHVIITRQPDCKYRVTQFEEQHNHDNINPSIAQMLPPQRESSVPQAADSVEDFGPLSKLAFDLMSRRPRIRESADSFAFDFDNHLQSERTRDTKEGEVGRLLHYFQRQHFENPSFFYAIQVDTDDKVSNIFWADDNMVSDYEHFGDVVCLDSVCRTDTKCLPFVQFIGVNHHKQVVIFSAALLYDGTVQSFEWLFQTFLETMSGKKPKVIHTDQDPALVEAINSVLPETDHRICTWQMCHSSLKHLHHVVEDTEAFANDFTSCIYDHKDEDDFVRAWGDMLDNYGLRKNDWLKWMFREREKWAVVYDRNTFFVDMKGSHLVESLFNDLRKYLNSDPDVLHFFKHFERVVDEQRCKEIEASVEMNRCIPRLMGNVILLRHASNVYTPRAFQVFQRGYEKSLDIVVNQCSENDSLFEYKTNIFGKSTEHTVTFNSSDDIVICSCKKFESVGFLCSHALKVLDHRNIKVLPSKYILKRWTKDARLGSARVSDAISDNPKLIVGSRYKILCHRILMLPARASESEEAFQFAVRQLDQVMEGVEKILTLSPEDAQAFTSSHTAANVSDTEHAKIFLDEFGIDNQDDNRVKGAEEKDGAVLERGPLTNVNGEYNASIQNTGSCISSLLLYASPQAATENAIIQASLGLHLLQLYEMIKGLYNFETNQVVQCMHEQDNLVINQQTDPNMFFSNEHDSPGHSQLLQEPLINGVYQEPVSSTPEVRQAMDLDVQTPSSFLVFDGR</sequence>
<evidence type="ECO:0000256" key="3">
    <source>
        <dbReference type="ARBA" id="ARBA00022448"/>
    </source>
</evidence>
<dbReference type="Gene3D" id="1.10.110.10">
    <property type="entry name" value="Plant lipid-transfer and hydrophobic proteins"/>
    <property type="match status" value="1"/>
</dbReference>
<evidence type="ECO:0000256" key="4">
    <source>
        <dbReference type="ARBA" id="ARBA00022723"/>
    </source>
</evidence>
<evidence type="ECO:0000256" key="2">
    <source>
        <dbReference type="ARBA" id="ARBA00005889"/>
    </source>
</evidence>
<feature type="domain" description="SWIM-type" evidence="10">
    <location>
        <begin position="726"/>
        <end position="762"/>
    </location>
</feature>
<keyword evidence="4" id="KW-0479">Metal-binding</keyword>
<dbReference type="EMBL" id="VIEB01000518">
    <property type="protein sequence ID" value="TQD88007.1"/>
    <property type="molecule type" value="Genomic_DNA"/>
</dbReference>
<feature type="chain" id="PRO_5022240662" description="SWIM-type domain-containing protein" evidence="9">
    <location>
        <begin position="38"/>
        <end position="1035"/>
    </location>
</feature>
<keyword evidence="7" id="KW-0446">Lipid-binding</keyword>
<dbReference type="SMART" id="SM00575">
    <property type="entry name" value="ZnF_PMZ"/>
    <property type="match status" value="1"/>
</dbReference>
<proteinExistence type="inferred from homology"/>
<name>A0A540LNE2_MALBA</name>
<comment type="similarity">
    <text evidence="2">Belongs to the FHY3/FAR1 family.</text>
</comment>
<keyword evidence="5 8" id="KW-0863">Zinc-finger</keyword>
<evidence type="ECO:0000256" key="6">
    <source>
        <dbReference type="ARBA" id="ARBA00022833"/>
    </source>
</evidence>
<dbReference type="Pfam" id="PF14368">
    <property type="entry name" value="LTP_2"/>
    <property type="match status" value="1"/>
</dbReference>
<evidence type="ECO:0000256" key="1">
    <source>
        <dbReference type="ARBA" id="ARBA00003211"/>
    </source>
</evidence>
<keyword evidence="3" id="KW-0813">Transport</keyword>
<dbReference type="Pfam" id="PF04434">
    <property type="entry name" value="SWIM"/>
    <property type="match status" value="1"/>
</dbReference>
<dbReference type="GO" id="GO:0006355">
    <property type="term" value="P:regulation of DNA-templated transcription"/>
    <property type="evidence" value="ECO:0007669"/>
    <property type="project" value="InterPro"/>
</dbReference>
<dbReference type="InterPro" id="IPR016140">
    <property type="entry name" value="Bifunc_inhib/LTP/seed_store"/>
</dbReference>
<dbReference type="SMART" id="SM00499">
    <property type="entry name" value="AAI"/>
    <property type="match status" value="1"/>
</dbReference>
<feature type="signal peptide" evidence="9">
    <location>
        <begin position="1"/>
        <end position="37"/>
    </location>
</feature>
<evidence type="ECO:0000259" key="10">
    <source>
        <dbReference type="PROSITE" id="PS50966"/>
    </source>
</evidence>
<keyword evidence="6" id="KW-0862">Zinc</keyword>
<reference evidence="11 12" key="1">
    <citation type="journal article" date="2019" name="G3 (Bethesda)">
        <title>Sequencing of a Wild Apple (Malus baccata) Genome Unravels the Differences Between Cultivated and Wild Apple Species Regarding Disease Resistance and Cold Tolerance.</title>
        <authorList>
            <person name="Chen X."/>
        </authorList>
    </citation>
    <scope>NUCLEOTIDE SEQUENCE [LARGE SCALE GENOMIC DNA]</scope>
    <source>
        <strain evidence="12">cv. Shandingzi</strain>
        <tissue evidence="11">Leaves</tissue>
    </source>
</reference>